<gene>
    <name evidence="2" type="ORF">Sru01_41270</name>
</gene>
<proteinExistence type="predicted"/>
<feature type="region of interest" description="Disordered" evidence="1">
    <location>
        <begin position="26"/>
        <end position="63"/>
    </location>
</feature>
<keyword evidence="3" id="KW-1185">Reference proteome</keyword>
<evidence type="ECO:0000313" key="3">
    <source>
        <dbReference type="Proteomes" id="UP000655287"/>
    </source>
</evidence>
<comment type="caution">
    <text evidence="2">The sequence shown here is derived from an EMBL/GenBank/DDBJ whole genome shotgun (WGS) entry which is preliminary data.</text>
</comment>
<evidence type="ECO:0000313" key="2">
    <source>
        <dbReference type="EMBL" id="GII79145.1"/>
    </source>
</evidence>
<organism evidence="2 3">
    <name type="scientific">Sphaerisporangium rufum</name>
    <dbReference type="NCBI Taxonomy" id="1381558"/>
    <lineage>
        <taxon>Bacteria</taxon>
        <taxon>Bacillati</taxon>
        <taxon>Actinomycetota</taxon>
        <taxon>Actinomycetes</taxon>
        <taxon>Streptosporangiales</taxon>
        <taxon>Streptosporangiaceae</taxon>
        <taxon>Sphaerisporangium</taxon>
    </lineage>
</organism>
<sequence>MRGGKRSSWSCAQAYPGWTAGIRVRAGGAIKDTPGRRAARPGDAPPGPHKGRSSRGNGRLRRR</sequence>
<accession>A0A919R8A9</accession>
<feature type="compositionally biased region" description="Basic residues" evidence="1">
    <location>
        <begin position="49"/>
        <end position="63"/>
    </location>
</feature>
<dbReference type="EMBL" id="BOOU01000055">
    <property type="protein sequence ID" value="GII79145.1"/>
    <property type="molecule type" value="Genomic_DNA"/>
</dbReference>
<evidence type="ECO:0000256" key="1">
    <source>
        <dbReference type="SAM" id="MobiDB-lite"/>
    </source>
</evidence>
<protein>
    <submittedName>
        <fullName evidence="2">Uncharacterized protein</fullName>
    </submittedName>
</protein>
<reference evidence="2" key="1">
    <citation type="submission" date="2021-01" db="EMBL/GenBank/DDBJ databases">
        <title>Whole genome shotgun sequence of Sphaerisporangium rufum NBRC 109079.</title>
        <authorList>
            <person name="Komaki H."/>
            <person name="Tamura T."/>
        </authorList>
    </citation>
    <scope>NUCLEOTIDE SEQUENCE</scope>
    <source>
        <strain evidence="2">NBRC 109079</strain>
    </source>
</reference>
<dbReference type="Proteomes" id="UP000655287">
    <property type="component" value="Unassembled WGS sequence"/>
</dbReference>
<name>A0A919R8A9_9ACTN</name>
<dbReference type="AlphaFoldDB" id="A0A919R8A9"/>